<keyword evidence="3" id="KW-0443">Lipid metabolism</keyword>
<accession>A0A977KT14</accession>
<organism evidence="4">
    <name type="scientific">Woronichinia naegeliana WA131</name>
    <dbReference type="NCBI Taxonomy" id="2824559"/>
    <lineage>
        <taxon>Bacteria</taxon>
        <taxon>Bacillati</taxon>
        <taxon>Cyanobacteriota</taxon>
        <taxon>Cyanophyceae</taxon>
        <taxon>Synechococcales</taxon>
        <taxon>Coelosphaeriaceae</taxon>
        <taxon>Woronichinia</taxon>
    </lineage>
</organism>
<evidence type="ECO:0000256" key="2">
    <source>
        <dbReference type="ARBA" id="ARBA00022963"/>
    </source>
</evidence>
<gene>
    <name evidence="4" type="ORF">KA717_26050</name>
</gene>
<evidence type="ECO:0000256" key="3">
    <source>
        <dbReference type="ARBA" id="ARBA00023098"/>
    </source>
</evidence>
<dbReference type="PANTHER" id="PTHR10272:SF0">
    <property type="entry name" value="PLATELET-ACTIVATING FACTOR ACETYLHYDROLASE"/>
    <property type="match status" value="1"/>
</dbReference>
<dbReference type="GO" id="GO:0016042">
    <property type="term" value="P:lipid catabolic process"/>
    <property type="evidence" value="ECO:0007669"/>
    <property type="project" value="UniProtKB-KW"/>
</dbReference>
<dbReference type="EMBL" id="CP073041">
    <property type="protein sequence ID" value="UXE59311.1"/>
    <property type="molecule type" value="Genomic_DNA"/>
</dbReference>
<sequence length="332" mass="37581">MAISDRIRQRILARRQGVQENTVAHRLIDVQAFSQYSPEVIEALTFVDDQRHREIPLNIYYPRERNKCPILFFSHGAGGSRLSYDYLGRYWASHGYIAIHPTHIGSDSSLLGKQRGLGFQLLKDIIDDPQQWQDRVQDISALIDSLPLLEQKVPVLAGKLDRSSIGVAGHSFGAHTVMLLAGANLRLPNGAILNLKDERICAFLAISPQGTGRQGFDRHSWEMITRPMMIITGPEDRGLMGETAQWRQQSFDYMAPGDKCQILIQRASHFSFAEDQLGLVNRDRQRQVHSYVQDLSLAFWHTYLQPSPSTLKLLDSLKLPADNRGEITVLQK</sequence>
<keyword evidence="1" id="KW-0378">Hydrolase</keyword>
<dbReference type="Gene3D" id="3.40.50.1820">
    <property type="entry name" value="alpha/beta hydrolase"/>
    <property type="match status" value="1"/>
</dbReference>
<proteinExistence type="predicted"/>
<evidence type="ECO:0000313" key="4">
    <source>
        <dbReference type="EMBL" id="UXE59311.1"/>
    </source>
</evidence>
<dbReference type="Pfam" id="PF07224">
    <property type="entry name" value="Chlorophyllase"/>
    <property type="match status" value="1"/>
</dbReference>
<protein>
    <recommendedName>
        <fullName evidence="5">1-alkyl-2-acetylglycerophosphocholine esterase</fullName>
    </recommendedName>
</protein>
<dbReference type="InterPro" id="IPR017395">
    <property type="entry name" value="Chlorophyllase-like"/>
</dbReference>
<dbReference type="KEGG" id="wna:KA717_26050"/>
<evidence type="ECO:0008006" key="5">
    <source>
        <dbReference type="Google" id="ProtNLM"/>
    </source>
</evidence>
<keyword evidence="2" id="KW-0442">Lipid degradation</keyword>
<dbReference type="SUPFAM" id="SSF53474">
    <property type="entry name" value="alpha/beta-Hydrolases"/>
    <property type="match status" value="1"/>
</dbReference>
<dbReference type="InterPro" id="IPR029058">
    <property type="entry name" value="AB_hydrolase_fold"/>
</dbReference>
<evidence type="ECO:0000256" key="1">
    <source>
        <dbReference type="ARBA" id="ARBA00022801"/>
    </source>
</evidence>
<dbReference type="Proteomes" id="UP001065613">
    <property type="component" value="Chromosome"/>
</dbReference>
<reference evidence="4" key="1">
    <citation type="submission" date="2021-04" db="EMBL/GenBank/DDBJ databases">
        <title>Genome sequence of Woronichinia naegeliana from Washington state freshwater lake bloom.</title>
        <authorList>
            <person name="Dreher T.W."/>
        </authorList>
    </citation>
    <scope>NUCLEOTIDE SEQUENCE</scope>
    <source>
        <strain evidence="4">WA131</strain>
    </source>
</reference>
<name>A0A977KT14_9CYAN</name>
<dbReference type="AlphaFoldDB" id="A0A977KT14"/>
<dbReference type="GO" id="GO:0003847">
    <property type="term" value="F:1-alkyl-2-acetylglycerophosphocholine esterase activity"/>
    <property type="evidence" value="ECO:0007669"/>
    <property type="project" value="TreeGrafter"/>
</dbReference>
<dbReference type="PANTHER" id="PTHR10272">
    <property type="entry name" value="PLATELET-ACTIVATING FACTOR ACETYLHYDROLASE"/>
    <property type="match status" value="1"/>
</dbReference>